<protein>
    <submittedName>
        <fullName evidence="2">SGNH/GDSL hydrolase family protein</fullName>
    </submittedName>
</protein>
<keyword evidence="1" id="KW-0732">Signal</keyword>
<dbReference type="AlphaFoldDB" id="A0AAU8FT20"/>
<evidence type="ECO:0000313" key="2">
    <source>
        <dbReference type="EMBL" id="XCH26565.1"/>
    </source>
</evidence>
<dbReference type="Gene3D" id="3.40.50.1110">
    <property type="entry name" value="SGNH hydrolase"/>
    <property type="match status" value="1"/>
</dbReference>
<name>A0AAU8FT20_9BACT</name>
<sequence>MKKLLTSCACLFCSVSAFALQMALVQKESVCKNILLAQKLPFPVGADSAAPDTISENLFDELNNPPASETSLLSSSDKELRYLAIGGSLTAGLRNGGLYRFAQLTSYPNLIARQMALKDFAQPLFRREEANGSEYFKEVRTSPFPTFQKVAGGSAIIQSETLTFNAYSGRVDNLGLPFAGIFAFGERQDWRHNCDLIPSIPYDFQYRHFFRRYLSESVDSQWDTRVLDYALSQKSDLCTIELGIDDFIIYATTGGYKTSSLPFAAINEEGNPLIHLLVGLKNANSKVILATVPDIIDFPYFHFVTPSMARQHNEGAALYAMISDDLFEKSKGSPQFLVEVKDTDLLLPTQNVEALFSSSECKRGISPQSPLESKDILTEDELSVFDLNNSLNDLIRNLAAKFEYPIVDLHGIYKRILDGQFVTDDGVRIDPSYPNGNFFSDDGLHPTALGQAVIANEWIKVINKHYNTRIPLLTISEFSQFKKH</sequence>
<dbReference type="GO" id="GO:0016788">
    <property type="term" value="F:hydrolase activity, acting on ester bonds"/>
    <property type="evidence" value="ECO:0007669"/>
    <property type="project" value="InterPro"/>
</dbReference>
<accession>A0AAU8FT20</accession>
<gene>
    <name evidence="2" type="ORF">ABV298_09275</name>
</gene>
<feature type="chain" id="PRO_5043482071" evidence="1">
    <location>
        <begin position="20"/>
        <end position="484"/>
    </location>
</feature>
<dbReference type="InterPro" id="IPR036514">
    <property type="entry name" value="SGNH_hydro_sf"/>
</dbReference>
<dbReference type="Pfam" id="PF00657">
    <property type="entry name" value="Lipase_GDSL"/>
    <property type="match status" value="1"/>
</dbReference>
<dbReference type="RefSeq" id="WP_353721856.1">
    <property type="nucleotide sequence ID" value="NZ_CP159289.1"/>
</dbReference>
<dbReference type="EMBL" id="CP159289">
    <property type="protein sequence ID" value="XCH26565.1"/>
    <property type="molecule type" value="Genomic_DNA"/>
</dbReference>
<keyword evidence="2" id="KW-0378">Hydrolase</keyword>
<organism evidence="2">
    <name type="scientific">Dyadobacter sp. 676</name>
    <dbReference type="NCBI Taxonomy" id="3088362"/>
    <lineage>
        <taxon>Bacteria</taxon>
        <taxon>Pseudomonadati</taxon>
        <taxon>Bacteroidota</taxon>
        <taxon>Cytophagia</taxon>
        <taxon>Cytophagales</taxon>
        <taxon>Spirosomataceae</taxon>
        <taxon>Dyadobacter</taxon>
    </lineage>
</organism>
<dbReference type="SUPFAM" id="SSF52266">
    <property type="entry name" value="SGNH hydrolase"/>
    <property type="match status" value="1"/>
</dbReference>
<dbReference type="InterPro" id="IPR001087">
    <property type="entry name" value="GDSL"/>
</dbReference>
<proteinExistence type="predicted"/>
<reference evidence="2" key="1">
    <citation type="submission" date="2024-06" db="EMBL/GenBank/DDBJ databases">
        <title>Sequencing and assembly of the genome of Dyadobacter sp. strain 676, a symbiont of Cyamopsis tetragonoloba.</title>
        <authorList>
            <person name="Guro P."/>
            <person name="Sazanova A."/>
            <person name="Kuznetsova I."/>
            <person name="Belimov A."/>
            <person name="Safronova V."/>
        </authorList>
    </citation>
    <scope>NUCLEOTIDE SEQUENCE</scope>
    <source>
        <strain evidence="2">676</strain>
    </source>
</reference>
<feature type="signal peptide" evidence="1">
    <location>
        <begin position="1"/>
        <end position="19"/>
    </location>
</feature>
<evidence type="ECO:0000256" key="1">
    <source>
        <dbReference type="SAM" id="SignalP"/>
    </source>
</evidence>